<dbReference type="Pfam" id="PF00293">
    <property type="entry name" value="NUDIX"/>
    <property type="match status" value="1"/>
</dbReference>
<organism evidence="4 5">
    <name type="scientific">Pseudomonas putida</name>
    <name type="common">Arthrobacter siderocapsulatus</name>
    <dbReference type="NCBI Taxonomy" id="303"/>
    <lineage>
        <taxon>Bacteria</taxon>
        <taxon>Pseudomonadati</taxon>
        <taxon>Pseudomonadota</taxon>
        <taxon>Gammaproteobacteria</taxon>
        <taxon>Pseudomonadales</taxon>
        <taxon>Pseudomonadaceae</taxon>
        <taxon>Pseudomonas</taxon>
    </lineage>
</organism>
<name>A0A1L5PZ14_PSEPU</name>
<protein>
    <submittedName>
        <fullName evidence="4">DNA mismatch repair protein MutT</fullName>
    </submittedName>
</protein>
<comment type="cofactor">
    <cofactor evidence="1">
        <name>Mg(2+)</name>
        <dbReference type="ChEBI" id="CHEBI:18420"/>
    </cofactor>
</comment>
<evidence type="ECO:0000259" key="3">
    <source>
        <dbReference type="PROSITE" id="PS51462"/>
    </source>
</evidence>
<dbReference type="PANTHER" id="PTHR43046">
    <property type="entry name" value="GDP-MANNOSE MANNOSYL HYDROLASE"/>
    <property type="match status" value="1"/>
</dbReference>
<dbReference type="AlphaFoldDB" id="A0A1L5PZ14"/>
<sequence>MPPPTYGRFLMNNSRERHSTVICLQAGRILFVRKQSAEWSLPGGKIDPGEHHLDAAQRELMEETCLPFNGARFLNHYVLAGEEHYLYQLPVETGAKPTANHEIVECRWFTAPELHEVQVKPSNIQLLEREHLLPV</sequence>
<dbReference type="InterPro" id="IPR015797">
    <property type="entry name" value="NUDIX_hydrolase-like_dom_sf"/>
</dbReference>
<evidence type="ECO:0000313" key="5">
    <source>
        <dbReference type="Proteomes" id="UP000185146"/>
    </source>
</evidence>
<evidence type="ECO:0000256" key="1">
    <source>
        <dbReference type="ARBA" id="ARBA00001946"/>
    </source>
</evidence>
<dbReference type="Proteomes" id="UP000185146">
    <property type="component" value="Chromosome"/>
</dbReference>
<dbReference type="GO" id="GO:0016787">
    <property type="term" value="F:hydrolase activity"/>
    <property type="evidence" value="ECO:0007669"/>
    <property type="project" value="UniProtKB-KW"/>
</dbReference>
<dbReference type="InterPro" id="IPR000086">
    <property type="entry name" value="NUDIX_hydrolase_dom"/>
</dbReference>
<dbReference type="Gene3D" id="3.90.79.10">
    <property type="entry name" value="Nucleoside Triphosphate Pyrophosphohydrolase"/>
    <property type="match status" value="1"/>
</dbReference>
<accession>A0A1L5PZ14</accession>
<evidence type="ECO:0000313" key="4">
    <source>
        <dbReference type="EMBL" id="APO85414.1"/>
    </source>
</evidence>
<keyword evidence="2" id="KW-0378">Hydrolase</keyword>
<dbReference type="PROSITE" id="PS51462">
    <property type="entry name" value="NUDIX"/>
    <property type="match status" value="1"/>
</dbReference>
<proteinExistence type="predicted"/>
<dbReference type="PANTHER" id="PTHR43046:SF14">
    <property type="entry name" value="MUTT_NUDIX FAMILY PROTEIN"/>
    <property type="match status" value="1"/>
</dbReference>
<reference evidence="4 5" key="1">
    <citation type="submission" date="2016-12" db="EMBL/GenBank/DDBJ databases">
        <title>Draft Genome Sequence of Mercury Resistant Pseudomonas DRA525.</title>
        <authorList>
            <person name="Drace K.M."/>
        </authorList>
    </citation>
    <scope>NUCLEOTIDE SEQUENCE [LARGE SCALE GENOMIC DNA]</scope>
    <source>
        <strain evidence="4 5">DRA525</strain>
    </source>
</reference>
<feature type="domain" description="Nudix hydrolase" evidence="3">
    <location>
        <begin position="14"/>
        <end position="132"/>
    </location>
</feature>
<gene>
    <name evidence="4" type="ORF">BL240_14280</name>
</gene>
<dbReference type="SUPFAM" id="SSF55811">
    <property type="entry name" value="Nudix"/>
    <property type="match status" value="1"/>
</dbReference>
<dbReference type="EMBL" id="CP018743">
    <property type="protein sequence ID" value="APO85414.1"/>
    <property type="molecule type" value="Genomic_DNA"/>
</dbReference>
<evidence type="ECO:0000256" key="2">
    <source>
        <dbReference type="ARBA" id="ARBA00022801"/>
    </source>
</evidence>